<evidence type="ECO:0000313" key="3">
    <source>
        <dbReference type="EMBL" id="MBU3064309.1"/>
    </source>
</evidence>
<reference evidence="3 4" key="1">
    <citation type="submission" date="2021-06" db="EMBL/GenBank/DDBJ databases">
        <title>Actinomycetes sequencing.</title>
        <authorList>
            <person name="Shan Q."/>
        </authorList>
    </citation>
    <scope>NUCLEOTIDE SEQUENCE [LARGE SCALE GENOMIC DNA]</scope>
    <source>
        <strain evidence="3 4">NEAU-G5</strain>
    </source>
</reference>
<evidence type="ECO:0000256" key="2">
    <source>
        <dbReference type="ARBA" id="ARBA00049106"/>
    </source>
</evidence>
<dbReference type="InterPro" id="IPR004378">
    <property type="entry name" value="F420H2_quin_Rdtase"/>
</dbReference>
<dbReference type="Gene3D" id="2.30.110.10">
    <property type="entry name" value="Electron Transport, Fmn-binding Protein, Chain A"/>
    <property type="match status" value="1"/>
</dbReference>
<dbReference type="PANTHER" id="PTHR39428">
    <property type="entry name" value="F420H(2)-DEPENDENT QUINONE REDUCTASE RV1261C"/>
    <property type="match status" value="1"/>
</dbReference>
<organism evidence="3 4">
    <name type="scientific">Nocardia albiluteola</name>
    <dbReference type="NCBI Taxonomy" id="2842303"/>
    <lineage>
        <taxon>Bacteria</taxon>
        <taxon>Bacillati</taxon>
        <taxon>Actinomycetota</taxon>
        <taxon>Actinomycetes</taxon>
        <taxon>Mycobacteriales</taxon>
        <taxon>Nocardiaceae</taxon>
        <taxon>Nocardia</taxon>
    </lineage>
</organism>
<comment type="similarity">
    <text evidence="1">Belongs to the F420H(2)-dependent quinone reductase family.</text>
</comment>
<accession>A0ABS6B1Y8</accession>
<dbReference type="Pfam" id="PF04075">
    <property type="entry name" value="F420H2_quin_red"/>
    <property type="match status" value="1"/>
</dbReference>
<protein>
    <submittedName>
        <fullName evidence="3">Nitroreductase family deazaflavin-dependent oxidoreductase</fullName>
    </submittedName>
</protein>
<evidence type="ECO:0000256" key="1">
    <source>
        <dbReference type="ARBA" id="ARBA00008710"/>
    </source>
</evidence>
<proteinExistence type="inferred from homology"/>
<keyword evidence="4" id="KW-1185">Reference proteome</keyword>
<comment type="catalytic activity">
    <reaction evidence="2">
        <text>oxidized coenzyme F420-(gamma-L-Glu)(n) + a quinol + H(+) = reduced coenzyme F420-(gamma-L-Glu)(n) + a quinone</text>
        <dbReference type="Rhea" id="RHEA:39663"/>
        <dbReference type="Rhea" id="RHEA-COMP:12939"/>
        <dbReference type="Rhea" id="RHEA-COMP:14378"/>
        <dbReference type="ChEBI" id="CHEBI:15378"/>
        <dbReference type="ChEBI" id="CHEBI:24646"/>
        <dbReference type="ChEBI" id="CHEBI:132124"/>
        <dbReference type="ChEBI" id="CHEBI:133980"/>
        <dbReference type="ChEBI" id="CHEBI:139511"/>
    </reaction>
</comment>
<dbReference type="Proteomes" id="UP000733379">
    <property type="component" value="Unassembled WGS sequence"/>
</dbReference>
<comment type="caution">
    <text evidence="3">The sequence shown here is derived from an EMBL/GenBank/DDBJ whole genome shotgun (WGS) entry which is preliminary data.</text>
</comment>
<dbReference type="RefSeq" id="WP_215919407.1">
    <property type="nucleotide sequence ID" value="NZ_JAHKNI010000007.1"/>
</dbReference>
<evidence type="ECO:0000313" key="4">
    <source>
        <dbReference type="Proteomes" id="UP000733379"/>
    </source>
</evidence>
<dbReference type="InterPro" id="IPR012349">
    <property type="entry name" value="Split_barrel_FMN-bd"/>
</dbReference>
<dbReference type="EMBL" id="JAHKNI010000007">
    <property type="protein sequence ID" value="MBU3064309.1"/>
    <property type="molecule type" value="Genomic_DNA"/>
</dbReference>
<gene>
    <name evidence="3" type="ORF">KO481_22595</name>
</gene>
<name>A0ABS6B1Y8_9NOCA</name>
<sequence length="151" mass="16741">MASKQSGTPGAFSRWMQRTMNTRMTAKIRRGKGTFAGMNVLILHTVGQRSGQHRESPVSYFADGDNAWLIVASGGGSRNPDWYGNLMAHPEHAAIELPGREGQPVAPLRLAGDERAQAWQRITTASPRYDKYQRKSEREYPVVRLSGSAAR</sequence>
<dbReference type="PANTHER" id="PTHR39428:SF3">
    <property type="entry name" value="DEAZAFLAVIN-DEPENDENT NITROREDUCTASE"/>
    <property type="match status" value="1"/>
</dbReference>
<dbReference type="NCBIfam" id="TIGR00026">
    <property type="entry name" value="hi_GC_TIGR00026"/>
    <property type="match status" value="1"/>
</dbReference>